<protein>
    <recommendedName>
        <fullName evidence="4">Lipoprotein</fullName>
    </recommendedName>
</protein>
<sequence>MKRMLLLALLSLPLHAAELPSAVASQLPQGYEVLSYAAGQLDDSGRTDYLVVIHRANDSSDTPSPRPLLIYTQNADRSFTLAARNDQVVMRADQGGQCDPFEDGDNGLAIKNRYFTVQNGVACGQHWTDYITFHYDAQRHAWLFHKQIFESWEMNDDPNGDALKPGTRKVTSADVAHPIRFEAWRPSDK</sequence>
<comment type="caution">
    <text evidence="2">The sequence shown here is derived from an EMBL/GenBank/DDBJ whole genome shotgun (WGS) entry which is preliminary data.</text>
</comment>
<gene>
    <name evidence="2" type="ORF">IGX34_08115</name>
</gene>
<dbReference type="RefSeq" id="WP_192555202.1">
    <property type="nucleotide sequence ID" value="NZ_JACZZA010000003.1"/>
</dbReference>
<accession>A0ABR9G8K2</accession>
<feature type="signal peptide" evidence="1">
    <location>
        <begin position="1"/>
        <end position="16"/>
    </location>
</feature>
<organism evidence="2 3">
    <name type="scientific">Dyella acidiphila</name>
    <dbReference type="NCBI Taxonomy" id="2775866"/>
    <lineage>
        <taxon>Bacteria</taxon>
        <taxon>Pseudomonadati</taxon>
        <taxon>Pseudomonadota</taxon>
        <taxon>Gammaproteobacteria</taxon>
        <taxon>Lysobacterales</taxon>
        <taxon>Rhodanobacteraceae</taxon>
        <taxon>Dyella</taxon>
    </lineage>
</organism>
<reference evidence="2 3" key="1">
    <citation type="submission" date="2020-09" db="EMBL/GenBank/DDBJ databases">
        <title>Dyella sp. 7MK23 isolated from forest soil.</title>
        <authorList>
            <person name="Fu J."/>
        </authorList>
    </citation>
    <scope>NUCLEOTIDE SEQUENCE [LARGE SCALE GENOMIC DNA]</scope>
    <source>
        <strain evidence="2 3">7MK23</strain>
    </source>
</reference>
<evidence type="ECO:0000256" key="1">
    <source>
        <dbReference type="SAM" id="SignalP"/>
    </source>
</evidence>
<evidence type="ECO:0008006" key="4">
    <source>
        <dbReference type="Google" id="ProtNLM"/>
    </source>
</evidence>
<dbReference type="Proteomes" id="UP000651010">
    <property type="component" value="Unassembled WGS sequence"/>
</dbReference>
<keyword evidence="1" id="KW-0732">Signal</keyword>
<evidence type="ECO:0000313" key="3">
    <source>
        <dbReference type="Proteomes" id="UP000651010"/>
    </source>
</evidence>
<keyword evidence="3" id="KW-1185">Reference proteome</keyword>
<evidence type="ECO:0000313" key="2">
    <source>
        <dbReference type="EMBL" id="MBE1160351.1"/>
    </source>
</evidence>
<dbReference type="EMBL" id="JACZZA010000003">
    <property type="protein sequence ID" value="MBE1160351.1"/>
    <property type="molecule type" value="Genomic_DNA"/>
</dbReference>
<name>A0ABR9G8K2_9GAMM</name>
<feature type="chain" id="PRO_5046583822" description="Lipoprotein" evidence="1">
    <location>
        <begin position="17"/>
        <end position="189"/>
    </location>
</feature>
<proteinExistence type="predicted"/>